<reference evidence="1" key="1">
    <citation type="submission" date="2020-07" db="EMBL/GenBank/DDBJ databases">
        <title>Genomic analysis of a strain of Sedimentibacter Hydroxybenzoicus DSM7310.</title>
        <authorList>
            <person name="Ma S."/>
        </authorList>
    </citation>
    <scope>NUCLEOTIDE SEQUENCE</scope>
    <source>
        <strain evidence="1">DSM 7310</strain>
    </source>
</reference>
<dbReference type="RefSeq" id="WP_179238544.1">
    <property type="nucleotide sequence ID" value="NZ_JACBNQ010000013.1"/>
</dbReference>
<accession>A0A974GWT5</accession>
<proteinExistence type="predicted"/>
<evidence type="ECO:0000313" key="1">
    <source>
        <dbReference type="EMBL" id="NYB74842.1"/>
    </source>
</evidence>
<name>A0A974GWT5_SEDHY</name>
<dbReference type="AlphaFoldDB" id="A0A974GWT5"/>
<keyword evidence="2" id="KW-1185">Reference proteome</keyword>
<dbReference type="Proteomes" id="UP000611629">
    <property type="component" value="Unassembled WGS sequence"/>
</dbReference>
<comment type="caution">
    <text evidence="1">The sequence shown here is derived from an EMBL/GenBank/DDBJ whole genome shotgun (WGS) entry which is preliminary data.</text>
</comment>
<dbReference type="EMBL" id="JACBNQ010000013">
    <property type="protein sequence ID" value="NYB74842.1"/>
    <property type="molecule type" value="Genomic_DNA"/>
</dbReference>
<gene>
    <name evidence="1" type="ORF">HZF24_11905</name>
</gene>
<evidence type="ECO:0000313" key="2">
    <source>
        <dbReference type="Proteomes" id="UP000611629"/>
    </source>
</evidence>
<sequence>MRENEEFKPFVLSLYKLCKKTDKLTYLLQIRNRILRLVEENENFGEFVKFYDDDVYLNCDGIYLFTNVLKGYFEEELIEDIHKYIYLLNEYSQNEYNLDCMLRDISTQDLRNLAVEAMKYLSKEEKLRNARQMVIERVGEELRRRNIITRSIDTGKTVIEKVLEVLK</sequence>
<protein>
    <submittedName>
        <fullName evidence="1">Uncharacterized protein</fullName>
    </submittedName>
</protein>
<organism evidence="1 2">
    <name type="scientific">Sedimentibacter hydroxybenzoicus DSM 7310</name>
    <dbReference type="NCBI Taxonomy" id="1123245"/>
    <lineage>
        <taxon>Bacteria</taxon>
        <taxon>Bacillati</taxon>
        <taxon>Bacillota</taxon>
        <taxon>Tissierellia</taxon>
        <taxon>Sedimentibacter</taxon>
    </lineage>
</organism>